<feature type="compositionally biased region" description="Low complexity" evidence="1">
    <location>
        <begin position="159"/>
        <end position="168"/>
    </location>
</feature>
<keyword evidence="2" id="KW-1185">Reference proteome</keyword>
<feature type="compositionally biased region" description="Low complexity" evidence="1">
    <location>
        <begin position="255"/>
        <end position="267"/>
    </location>
</feature>
<proteinExistence type="predicted"/>
<feature type="compositionally biased region" description="Gly residues" evidence="1">
    <location>
        <begin position="32"/>
        <end position="57"/>
    </location>
</feature>
<evidence type="ECO:0000313" key="2">
    <source>
        <dbReference type="Proteomes" id="UP000000715"/>
    </source>
</evidence>
<dbReference type="Proteomes" id="UP000000715">
    <property type="component" value="Unplaced"/>
</dbReference>
<feature type="compositionally biased region" description="Low complexity" evidence="1">
    <location>
        <begin position="77"/>
        <end position="89"/>
    </location>
</feature>
<name>A0A8U0RC32_MUSPF</name>
<evidence type="ECO:0000313" key="3">
    <source>
        <dbReference type="RefSeq" id="XP_044921228.1"/>
    </source>
</evidence>
<gene>
    <name evidence="3" type="primary">LOC123387608</name>
</gene>
<dbReference type="AlphaFoldDB" id="A0A8U0RC32"/>
<dbReference type="RefSeq" id="XP_044921228.1">
    <property type="nucleotide sequence ID" value="XM_045065293.1"/>
</dbReference>
<organism evidence="2 3">
    <name type="scientific">Mustela putorius furo</name>
    <name type="common">European domestic ferret</name>
    <name type="synonym">Mustela furo</name>
    <dbReference type="NCBI Taxonomy" id="9669"/>
    <lineage>
        <taxon>Eukaryota</taxon>
        <taxon>Metazoa</taxon>
        <taxon>Chordata</taxon>
        <taxon>Craniata</taxon>
        <taxon>Vertebrata</taxon>
        <taxon>Euteleostomi</taxon>
        <taxon>Mammalia</taxon>
        <taxon>Eutheria</taxon>
        <taxon>Laurasiatheria</taxon>
        <taxon>Carnivora</taxon>
        <taxon>Caniformia</taxon>
        <taxon>Musteloidea</taxon>
        <taxon>Mustelidae</taxon>
        <taxon>Mustelinae</taxon>
        <taxon>Mustela</taxon>
    </lineage>
</organism>
<feature type="compositionally biased region" description="Low complexity" evidence="1">
    <location>
        <begin position="17"/>
        <end position="31"/>
    </location>
</feature>
<evidence type="ECO:0000256" key="1">
    <source>
        <dbReference type="SAM" id="MobiDB-lite"/>
    </source>
</evidence>
<reference evidence="3" key="1">
    <citation type="submission" date="2025-08" db="UniProtKB">
        <authorList>
            <consortium name="RefSeq"/>
        </authorList>
    </citation>
    <scope>IDENTIFICATION</scope>
    <source>
        <tissue evidence="3">Brain</tissue>
    </source>
</reference>
<feature type="compositionally biased region" description="Gly residues" evidence="1">
    <location>
        <begin position="7"/>
        <end position="16"/>
    </location>
</feature>
<feature type="region of interest" description="Disordered" evidence="1">
    <location>
        <begin position="1"/>
        <end position="90"/>
    </location>
</feature>
<sequence length="292" mass="29698">MRAGAGRRAGPGGGAGAEAAARPSGAGPLHAAGGGPGPGPGAGLGRRGGRWPAGGVAGVVFPGRRRGVPAAAPPPGLRAGSGSPSAGGSKQASVFSFLLPLSRRPHWAGAAAPERFPREPVWTQRLGEEEERPGRAETLAGSAQVPQPISGQSRRLRSSPRPQGSPLREATPNCYRTGSLSFSGFRAVPSAASEEPWASDGQPHEEMTARGRRKTPTHPPPRPLLKPVPLSPPTPPPLTPRSPRPTPHGQEEGPSVDSPSLLLPPGKALASAAAQLTSLHVLPVNSTEGPKS</sequence>
<accession>A0A8U0RC32</accession>
<feature type="compositionally biased region" description="Pro residues" evidence="1">
    <location>
        <begin position="217"/>
        <end position="246"/>
    </location>
</feature>
<dbReference type="GeneID" id="123387608"/>
<feature type="region of interest" description="Disordered" evidence="1">
    <location>
        <begin position="108"/>
        <end position="267"/>
    </location>
</feature>
<protein>
    <submittedName>
        <fullName evidence="3">WAS/WASL-interacting protein family member 1-like</fullName>
    </submittedName>
</protein>